<feature type="domain" description="RGS" evidence="2">
    <location>
        <begin position="68"/>
        <end position="328"/>
    </location>
</feature>
<dbReference type="RefSeq" id="XP_003291692.1">
    <property type="nucleotide sequence ID" value="XM_003291644.1"/>
</dbReference>
<dbReference type="InterPro" id="IPR036305">
    <property type="entry name" value="RGS_sf"/>
</dbReference>
<feature type="region of interest" description="Disordered" evidence="1">
    <location>
        <begin position="1"/>
        <end position="39"/>
    </location>
</feature>
<proteinExistence type="predicted"/>
<dbReference type="PANTHER" id="PTHR10845:SF251">
    <property type="entry name" value="RGS DOMAIN-CONTAINING PROTEIN"/>
    <property type="match status" value="1"/>
</dbReference>
<dbReference type="Pfam" id="PF00615">
    <property type="entry name" value="RGS"/>
    <property type="match status" value="2"/>
</dbReference>
<dbReference type="InterPro" id="IPR044926">
    <property type="entry name" value="RGS_subdomain_2"/>
</dbReference>
<dbReference type="GeneID" id="10505454"/>
<feature type="region of interest" description="Disordered" evidence="1">
    <location>
        <begin position="131"/>
        <end position="244"/>
    </location>
</feature>
<dbReference type="VEuPathDB" id="AmoebaDB:DICPUDRAFT_92720"/>
<feature type="compositionally biased region" description="Polar residues" evidence="1">
    <location>
        <begin position="145"/>
        <end position="159"/>
    </location>
</feature>
<evidence type="ECO:0000313" key="4">
    <source>
        <dbReference type="Proteomes" id="UP000001064"/>
    </source>
</evidence>
<feature type="compositionally biased region" description="Polar residues" evidence="1">
    <location>
        <begin position="168"/>
        <end position="184"/>
    </location>
</feature>
<evidence type="ECO:0000313" key="3">
    <source>
        <dbReference type="EMBL" id="EGC31769.1"/>
    </source>
</evidence>
<dbReference type="Proteomes" id="UP000001064">
    <property type="component" value="Unassembled WGS sequence"/>
</dbReference>
<keyword evidence="4" id="KW-1185">Reference proteome</keyword>
<accession>F0ZW98</accession>
<evidence type="ECO:0000256" key="1">
    <source>
        <dbReference type="SAM" id="MobiDB-lite"/>
    </source>
</evidence>
<dbReference type="PANTHER" id="PTHR10845">
    <property type="entry name" value="REGULATOR OF G PROTEIN SIGNALING"/>
    <property type="match status" value="1"/>
</dbReference>
<sequence length="359" mass="40948">MTKDNNIKLKQSNNSNNKIKKSNSGNIKKSSTSDKLNKVSNNSNIYNDDLLIEFYKDDIPFSKQTLNNLSLLLNNQTTRRIFIQFSEKEHSHNHVLFWQETKEFKEKFIEINQEQLSTQPETQNRDITMMNIDGKTSHSPAMPSVTPNQTATGDSDTQSNKNNNNNNGEPSTPRKNGASLNDEASSSSSTSPSTTSPQSTTPTNNNNNNKSPSQTRKIQSRKSQFLSGNRVSREATPDDTDDDSENEIAMMQKTNLKNCLYIFDKYLTPSSELEVNLDFKTFIEIKKKIDQNQITANIFEKSQKEIQEVIANDSYFRYKSSNTFRYLLTCAEQFEKDNSLIPSGDKPKLKSRKSKFFCM</sequence>
<dbReference type="OMA" id="NDSYFRY"/>
<gene>
    <name evidence="3" type="ORF">DICPUDRAFT_92720</name>
</gene>
<feature type="compositionally biased region" description="Low complexity" evidence="1">
    <location>
        <begin position="185"/>
        <end position="215"/>
    </location>
</feature>
<feature type="compositionally biased region" description="Polar residues" evidence="1">
    <location>
        <begin position="221"/>
        <end position="230"/>
    </location>
</feature>
<dbReference type="eggNOG" id="ENOG502SZEK">
    <property type="taxonomic scope" value="Eukaryota"/>
</dbReference>
<dbReference type="InParanoid" id="F0ZW98"/>
<dbReference type="STRING" id="5786.F0ZW98"/>
<name>F0ZW98_DICPU</name>
<evidence type="ECO:0000259" key="2">
    <source>
        <dbReference type="PROSITE" id="PS50132"/>
    </source>
</evidence>
<dbReference type="OrthoDB" id="10266999at2759"/>
<reference evidence="4" key="1">
    <citation type="journal article" date="2011" name="Genome Biol.">
        <title>Comparative genomics of the social amoebae Dictyostelium discoideum and Dictyostelium purpureum.</title>
        <authorList>
            <consortium name="US DOE Joint Genome Institute (JGI-PGF)"/>
            <person name="Sucgang R."/>
            <person name="Kuo A."/>
            <person name="Tian X."/>
            <person name="Salerno W."/>
            <person name="Parikh A."/>
            <person name="Feasley C.L."/>
            <person name="Dalin E."/>
            <person name="Tu H."/>
            <person name="Huang E."/>
            <person name="Barry K."/>
            <person name="Lindquist E."/>
            <person name="Shapiro H."/>
            <person name="Bruce D."/>
            <person name="Schmutz J."/>
            <person name="Salamov A."/>
            <person name="Fey P."/>
            <person name="Gaudet P."/>
            <person name="Anjard C."/>
            <person name="Babu M.M."/>
            <person name="Basu S."/>
            <person name="Bushmanova Y."/>
            <person name="van der Wel H."/>
            <person name="Katoh-Kurasawa M."/>
            <person name="Dinh C."/>
            <person name="Coutinho P.M."/>
            <person name="Saito T."/>
            <person name="Elias M."/>
            <person name="Schaap P."/>
            <person name="Kay R.R."/>
            <person name="Henrissat B."/>
            <person name="Eichinger L."/>
            <person name="Rivero F."/>
            <person name="Putnam N.H."/>
            <person name="West C.M."/>
            <person name="Loomis W.F."/>
            <person name="Chisholm R.L."/>
            <person name="Shaulsky G."/>
            <person name="Strassmann J.E."/>
            <person name="Queller D.C."/>
            <person name="Kuspa A."/>
            <person name="Grigoriev I.V."/>
        </authorList>
    </citation>
    <scope>NUCLEOTIDE SEQUENCE [LARGE SCALE GENOMIC DNA]</scope>
    <source>
        <strain evidence="4">QSDP1</strain>
    </source>
</reference>
<dbReference type="AlphaFoldDB" id="F0ZW98"/>
<dbReference type="SUPFAM" id="SSF48097">
    <property type="entry name" value="Regulator of G-protein signaling, RGS"/>
    <property type="match status" value="1"/>
</dbReference>
<dbReference type="KEGG" id="dpp:DICPUDRAFT_92720"/>
<feature type="compositionally biased region" description="Low complexity" evidence="1">
    <location>
        <begin position="8"/>
        <end position="30"/>
    </location>
</feature>
<dbReference type="FunCoup" id="F0ZW98">
    <property type="interactions" value="398"/>
</dbReference>
<dbReference type="Gene3D" id="1.10.167.10">
    <property type="entry name" value="Regulator of G-protein Signalling 4, domain 2"/>
    <property type="match status" value="2"/>
</dbReference>
<dbReference type="EMBL" id="GL871231">
    <property type="protein sequence ID" value="EGC31769.1"/>
    <property type="molecule type" value="Genomic_DNA"/>
</dbReference>
<protein>
    <recommendedName>
        <fullName evidence="2">RGS domain-containing protein</fullName>
    </recommendedName>
</protein>
<dbReference type="PROSITE" id="PS50132">
    <property type="entry name" value="RGS"/>
    <property type="match status" value="1"/>
</dbReference>
<dbReference type="InterPro" id="IPR016137">
    <property type="entry name" value="RGS"/>
</dbReference>
<organism evidence="3 4">
    <name type="scientific">Dictyostelium purpureum</name>
    <name type="common">Slime mold</name>
    <dbReference type="NCBI Taxonomy" id="5786"/>
    <lineage>
        <taxon>Eukaryota</taxon>
        <taxon>Amoebozoa</taxon>
        <taxon>Evosea</taxon>
        <taxon>Eumycetozoa</taxon>
        <taxon>Dictyostelia</taxon>
        <taxon>Dictyosteliales</taxon>
        <taxon>Dictyosteliaceae</taxon>
        <taxon>Dictyostelium</taxon>
    </lineage>
</organism>
<dbReference type="SMART" id="SM00315">
    <property type="entry name" value="RGS"/>
    <property type="match status" value="1"/>
</dbReference>